<dbReference type="PANTHER" id="PTHR30136:SF24">
    <property type="entry name" value="HTH-TYPE TRANSCRIPTIONAL REPRESSOR ALLR"/>
    <property type="match status" value="1"/>
</dbReference>
<evidence type="ECO:0000313" key="8">
    <source>
        <dbReference type="Proteomes" id="UP000006043"/>
    </source>
</evidence>
<dbReference type="InterPro" id="IPR036388">
    <property type="entry name" value="WH-like_DNA-bd_sf"/>
</dbReference>
<protein>
    <submittedName>
        <fullName evidence="7">IclR family transcriptional regulator</fullName>
    </submittedName>
</protein>
<feature type="domain" description="HTH iclR-type" evidence="5">
    <location>
        <begin position="55"/>
        <end position="115"/>
    </location>
</feature>
<evidence type="ECO:0000256" key="2">
    <source>
        <dbReference type="ARBA" id="ARBA00023125"/>
    </source>
</evidence>
<dbReference type="GO" id="GO:0003700">
    <property type="term" value="F:DNA-binding transcription factor activity"/>
    <property type="evidence" value="ECO:0007669"/>
    <property type="project" value="TreeGrafter"/>
</dbReference>
<feature type="domain" description="IclR-ED" evidence="6">
    <location>
        <begin position="119"/>
        <end position="300"/>
    </location>
</feature>
<dbReference type="SMART" id="SM00346">
    <property type="entry name" value="HTH_ICLR"/>
    <property type="match status" value="1"/>
</dbReference>
<dbReference type="SUPFAM" id="SSF46785">
    <property type="entry name" value="Winged helix' DNA-binding domain"/>
    <property type="match status" value="1"/>
</dbReference>
<dbReference type="PANTHER" id="PTHR30136">
    <property type="entry name" value="HELIX-TURN-HELIX TRANSCRIPTIONAL REGULATOR, ICLR FAMILY"/>
    <property type="match status" value="1"/>
</dbReference>
<dbReference type="GO" id="GO:0045892">
    <property type="term" value="P:negative regulation of DNA-templated transcription"/>
    <property type="evidence" value="ECO:0007669"/>
    <property type="project" value="TreeGrafter"/>
</dbReference>
<dbReference type="Pfam" id="PF01614">
    <property type="entry name" value="IclR_C"/>
    <property type="match status" value="1"/>
</dbReference>
<proteinExistence type="predicted"/>
<dbReference type="Pfam" id="PF09339">
    <property type="entry name" value="HTH_IclR"/>
    <property type="match status" value="1"/>
</dbReference>
<dbReference type="InterPro" id="IPR005471">
    <property type="entry name" value="Tscrpt_reg_IclR_N"/>
</dbReference>
<evidence type="ECO:0000256" key="3">
    <source>
        <dbReference type="ARBA" id="ARBA00023163"/>
    </source>
</evidence>
<keyword evidence="2" id="KW-0238">DNA-binding</keyword>
<keyword evidence="1" id="KW-0805">Transcription regulation</keyword>
<dbReference type="SUPFAM" id="SSF55781">
    <property type="entry name" value="GAF domain-like"/>
    <property type="match status" value="1"/>
</dbReference>
<evidence type="ECO:0000259" key="6">
    <source>
        <dbReference type="PROSITE" id="PS51078"/>
    </source>
</evidence>
<dbReference type="AlphaFoldDB" id="K0V181"/>
<dbReference type="Gene3D" id="3.30.450.40">
    <property type="match status" value="1"/>
</dbReference>
<dbReference type="InterPro" id="IPR050707">
    <property type="entry name" value="HTH_MetabolicPath_Reg"/>
</dbReference>
<evidence type="ECO:0000259" key="5">
    <source>
        <dbReference type="PROSITE" id="PS51077"/>
    </source>
</evidence>
<dbReference type="PATRIC" id="fig|1214102.3.peg.3233"/>
<dbReference type="PROSITE" id="PS51077">
    <property type="entry name" value="HTH_ICLR"/>
    <property type="match status" value="1"/>
</dbReference>
<evidence type="ECO:0000313" key="7">
    <source>
        <dbReference type="EMBL" id="EJZ13122.1"/>
    </source>
</evidence>
<evidence type="ECO:0000256" key="1">
    <source>
        <dbReference type="ARBA" id="ARBA00023015"/>
    </source>
</evidence>
<accession>K0V181</accession>
<dbReference type="InterPro" id="IPR029016">
    <property type="entry name" value="GAF-like_dom_sf"/>
</dbReference>
<keyword evidence="3" id="KW-0804">Transcription</keyword>
<evidence type="ECO:0000256" key="4">
    <source>
        <dbReference type="SAM" id="MobiDB-lite"/>
    </source>
</evidence>
<feature type="region of interest" description="Disordered" evidence="4">
    <location>
        <begin position="1"/>
        <end position="35"/>
    </location>
</feature>
<dbReference type="Proteomes" id="UP000006043">
    <property type="component" value="Unassembled WGS sequence"/>
</dbReference>
<organism evidence="7 8">
    <name type="scientific">Mycolicibacterium fortuitum subsp. fortuitum DSM 46621 = ATCC 6841 = JCM 6387</name>
    <dbReference type="NCBI Taxonomy" id="1214102"/>
    <lineage>
        <taxon>Bacteria</taxon>
        <taxon>Bacillati</taxon>
        <taxon>Actinomycetota</taxon>
        <taxon>Actinomycetes</taxon>
        <taxon>Mycobacteriales</taxon>
        <taxon>Mycobacteriaceae</taxon>
        <taxon>Mycolicibacterium</taxon>
    </lineage>
</organism>
<sequence length="304" mass="32486">MRRCRRSGPLTAELKPQEATMTTISPTVVSPPTRSLHRAPAVQLVADRPLDPDSSTSVAKALALLSCFTPNRPAMGVSEIARQAQLPKSTAHRLLAVLVDWDMVTKRGTEYSPGARLNELAALGSQPDNHELRRVALPHLLDLYEITHETVNLGILTGQDVLYIDKIHGHNGVNSPACVGGRLRAANTAIGKALLAFSDQKVIARVSANLRPATSLSVSSAAQLDRDLAAIRRCGVAYDRQESQPGLTCIAAPIRSWSGAIVAAVSISGPVHRFRPADAAPAVRTAAAGIARHVQEAAWRRATR</sequence>
<feature type="compositionally biased region" description="Low complexity" evidence="4">
    <location>
        <begin position="20"/>
        <end position="34"/>
    </location>
</feature>
<gene>
    <name evidence="7" type="ORF">MFORT_16294</name>
</gene>
<name>K0V181_MYCFO</name>
<dbReference type="GO" id="GO:0003677">
    <property type="term" value="F:DNA binding"/>
    <property type="evidence" value="ECO:0007669"/>
    <property type="project" value="UniProtKB-KW"/>
</dbReference>
<dbReference type="InterPro" id="IPR036390">
    <property type="entry name" value="WH_DNA-bd_sf"/>
</dbReference>
<dbReference type="Gene3D" id="1.10.10.10">
    <property type="entry name" value="Winged helix-like DNA-binding domain superfamily/Winged helix DNA-binding domain"/>
    <property type="match status" value="1"/>
</dbReference>
<dbReference type="EMBL" id="ALQB01000064">
    <property type="protein sequence ID" value="EJZ13122.1"/>
    <property type="molecule type" value="Genomic_DNA"/>
</dbReference>
<dbReference type="HOGENOM" id="CLU_062618_7_3_11"/>
<reference evidence="7 8" key="1">
    <citation type="journal article" date="2012" name="J. Bacteriol.">
        <title>Complete Genome Sequence of Mycobacterium fortuitum subsp. fortuitum Type Strain DSM46621.</title>
        <authorList>
            <person name="Ho Y.S."/>
            <person name="Adroub S.A."/>
            <person name="Aleisa F."/>
            <person name="Mahmood H."/>
            <person name="Othoum G."/>
            <person name="Rashid F."/>
            <person name="Zaher M."/>
            <person name="Ali S."/>
            <person name="Bitter W."/>
            <person name="Pain A."/>
            <person name="Abdallah A.M."/>
        </authorList>
    </citation>
    <scope>NUCLEOTIDE SEQUENCE [LARGE SCALE GENOMIC DNA]</scope>
    <source>
        <strain evidence="8">DSM46621</strain>
    </source>
</reference>
<comment type="caution">
    <text evidence="7">The sequence shown here is derived from an EMBL/GenBank/DDBJ whole genome shotgun (WGS) entry which is preliminary data.</text>
</comment>
<dbReference type="InterPro" id="IPR014757">
    <property type="entry name" value="Tscrpt_reg_IclR_C"/>
</dbReference>
<dbReference type="PROSITE" id="PS51078">
    <property type="entry name" value="ICLR_ED"/>
    <property type="match status" value="1"/>
</dbReference>